<dbReference type="Proteomes" id="UP000280960">
    <property type="component" value="Chromosome"/>
</dbReference>
<proteinExistence type="predicted"/>
<dbReference type="EMBL" id="CP033169">
    <property type="protein sequence ID" value="AYO30247.1"/>
    <property type="molecule type" value="Genomic_DNA"/>
</dbReference>
<sequence length="69" mass="8068">MVIVTIQEQLDQINQAISAIENGAQEYRIGSRSLRRPDLTILYQERRELQRQLYEENGGGVYVAVFDRR</sequence>
<dbReference type="GO" id="GO:0016853">
    <property type="term" value="F:isomerase activity"/>
    <property type="evidence" value="ECO:0007669"/>
    <property type="project" value="UniProtKB-KW"/>
</dbReference>
<evidence type="ECO:0000313" key="1">
    <source>
        <dbReference type="EMBL" id="AYO30247.1"/>
    </source>
</evidence>
<accession>A0A3G2R5U7</accession>
<protein>
    <submittedName>
        <fullName evidence="1">Peptidylprolyl isomerase</fullName>
    </submittedName>
</protein>
<reference evidence="1 2" key="1">
    <citation type="submission" date="2018-10" db="EMBL/GenBank/DDBJ databases">
        <authorList>
            <person name="Zhang X."/>
        </authorList>
    </citation>
    <scope>NUCLEOTIDE SEQUENCE [LARGE SCALE GENOMIC DNA]</scope>
    <source>
        <strain evidence="1 2">SK-G1</strain>
    </source>
</reference>
<dbReference type="KEGG" id="bacg:D2962_06110"/>
<name>A0A3G2R5U7_9FIRM</name>
<keyword evidence="1" id="KW-0413">Isomerase</keyword>
<evidence type="ECO:0000313" key="2">
    <source>
        <dbReference type="Proteomes" id="UP000280960"/>
    </source>
</evidence>
<gene>
    <name evidence="1" type="ORF">D2962_06110</name>
</gene>
<keyword evidence="2" id="KW-1185">Reference proteome</keyword>
<dbReference type="AlphaFoldDB" id="A0A3G2R5U7"/>
<organism evidence="1 2">
    <name type="scientific">Biomaibacter acetigenes</name>
    <dbReference type="NCBI Taxonomy" id="2316383"/>
    <lineage>
        <taxon>Bacteria</taxon>
        <taxon>Bacillati</taxon>
        <taxon>Bacillota</taxon>
        <taxon>Clostridia</taxon>
        <taxon>Thermosediminibacterales</taxon>
        <taxon>Tepidanaerobacteraceae</taxon>
        <taxon>Biomaibacter</taxon>
    </lineage>
</organism>